<evidence type="ECO:0000256" key="1">
    <source>
        <dbReference type="ARBA" id="ARBA00006709"/>
    </source>
</evidence>
<dbReference type="InterPro" id="IPR002843">
    <property type="entry name" value="ATPase_V0-cplx_csu/dsu"/>
</dbReference>
<dbReference type="EMBL" id="NBCO01000038">
    <property type="protein sequence ID" value="ORC85115.1"/>
    <property type="molecule type" value="Genomic_DNA"/>
</dbReference>
<dbReference type="VEuPathDB" id="TriTrypDB:TM35_000381900"/>
<protein>
    <recommendedName>
        <fullName evidence="5">V-type proton ATPase subunit</fullName>
    </recommendedName>
</protein>
<accession>A0A1X0NK55</accession>
<dbReference type="PANTHER" id="PTHR11028">
    <property type="entry name" value="VACUOLAR ATP SYNTHASE SUBUNIT AC39"/>
    <property type="match status" value="1"/>
</dbReference>
<evidence type="ECO:0000256" key="4">
    <source>
        <dbReference type="ARBA" id="ARBA00023065"/>
    </source>
</evidence>
<dbReference type="InterPro" id="IPR036079">
    <property type="entry name" value="ATPase_csu/dsu_sf"/>
</dbReference>
<dbReference type="GO" id="GO:0033179">
    <property type="term" value="C:proton-transporting V-type ATPase, V0 domain"/>
    <property type="evidence" value="ECO:0007669"/>
    <property type="project" value="InterPro"/>
</dbReference>
<dbReference type="PIRSF" id="PIRSF018497">
    <property type="entry name" value="V-ATP_synth_D"/>
    <property type="match status" value="1"/>
</dbReference>
<comment type="subunit">
    <text evidence="5">V-ATPase is a heteromultimeric enzyme made up of two complexes: the ATP-hydrolytic V1 complex and the proton translocation V0 complex.</text>
</comment>
<keyword evidence="7" id="KW-1185">Reference proteome</keyword>
<dbReference type="InterPro" id="IPR016727">
    <property type="entry name" value="ATPase_V0-cplx_dsu"/>
</dbReference>
<comment type="similarity">
    <text evidence="1 5">Belongs to the V-ATPase V0D/AC39 subunit family.</text>
</comment>
<keyword evidence="4 5" id="KW-0406">Ion transport</keyword>
<dbReference type="GeneID" id="39989384"/>
<dbReference type="Pfam" id="PF01992">
    <property type="entry name" value="vATP-synt_AC39"/>
    <property type="match status" value="1"/>
</dbReference>
<evidence type="ECO:0000256" key="5">
    <source>
        <dbReference type="PIRNR" id="PIRNR018497"/>
    </source>
</evidence>
<reference evidence="6 7" key="1">
    <citation type="submission" date="2017-03" db="EMBL/GenBank/DDBJ databases">
        <title>An alternative strategy for trypanosome survival in the mammalian bloodstream revealed through genome and transcriptome analysis of the ubiquitous bovine parasite Trypanosoma (Megatrypanum) theileri.</title>
        <authorList>
            <person name="Kelly S."/>
            <person name="Ivens A."/>
            <person name="Mott A."/>
            <person name="O'Neill E."/>
            <person name="Emms D."/>
            <person name="Macleod O."/>
            <person name="Voorheis P."/>
            <person name="Matthews J."/>
            <person name="Matthews K."/>
            <person name="Carrington M."/>
        </authorList>
    </citation>
    <scope>NUCLEOTIDE SEQUENCE [LARGE SCALE GENOMIC DNA]</scope>
    <source>
        <strain evidence="6">Edinburgh</strain>
    </source>
</reference>
<evidence type="ECO:0000313" key="6">
    <source>
        <dbReference type="EMBL" id="ORC85115.1"/>
    </source>
</evidence>
<comment type="function">
    <text evidence="5">Subunit of the V0 complex of vacuolar(H+)-ATPase (V-ATPase), a multisubunit enzyme composed of a peripheral complex (V1) that hydrolyzes ATP and a membrane integral complex (V0) that translocates protons. V-ATPase is responsible for acidifying and maintaining the pH of intracellular compartments and in some cell types, is targeted to the plasma membrane, where it is responsible for acidifying the extracellular environment.</text>
</comment>
<dbReference type="Proteomes" id="UP000192257">
    <property type="component" value="Unassembled WGS sequence"/>
</dbReference>
<dbReference type="Gene3D" id="1.10.132.50">
    <property type="entry name" value="ATP synthase (C/AC39) subunit, domain 3"/>
    <property type="match status" value="1"/>
</dbReference>
<evidence type="ECO:0000256" key="3">
    <source>
        <dbReference type="ARBA" id="ARBA00022781"/>
    </source>
</evidence>
<dbReference type="STRING" id="67003.A0A1X0NK55"/>
<dbReference type="RefSeq" id="XP_028879181.1">
    <property type="nucleotide sequence ID" value="XM_029029604.1"/>
</dbReference>
<keyword evidence="2 5" id="KW-0813">Transport</keyword>
<dbReference type="Gene3D" id="1.20.1690.10">
    <property type="entry name" value="V-type ATP synthase subunit C domain"/>
    <property type="match status" value="2"/>
</dbReference>
<dbReference type="SUPFAM" id="SSF103486">
    <property type="entry name" value="V-type ATP synthase subunit C"/>
    <property type="match status" value="1"/>
</dbReference>
<sequence length="366" mass="41921">MGRGLLDFNVQDGCLEAMVHGYKDGFLRPEEYSNLAQCDTLNDMKSQLQVTDYGNFLQQDGQLTARIVVDRAQEHLVRQLRELREWAAPPLSQFLDFIVYEHMISNVLKLIVAKRSGRDSLELLTKCHPLGWFPELATLTAAADVREMFDVVLIDTPIGRFFSADGDFERDLDELSVEYIRGVLLKNYYEQFYDFCCELGGETATVMCPLLAFEADRAVLTFTVNTMGLREMHAADRRKLFPNIGTLVDIHDDIADSESVEQLRERLRRFADMHELFDDTRGGSSSTAGRGGAGGNLLDTGKQSLEKRFVEMSVVMYKDAMTRQFQYGVFYAWVKLKELEINNLQWIADCIVQRMMNRVHEYINIV</sequence>
<comment type="caution">
    <text evidence="6">The sequence shown here is derived from an EMBL/GenBank/DDBJ whole genome shotgun (WGS) entry which is preliminary data.</text>
</comment>
<dbReference type="OrthoDB" id="10250083at2759"/>
<evidence type="ECO:0000313" key="7">
    <source>
        <dbReference type="Proteomes" id="UP000192257"/>
    </source>
</evidence>
<dbReference type="InterPro" id="IPR044911">
    <property type="entry name" value="V-type_ATPase_csu/dsu_dom_3"/>
</dbReference>
<keyword evidence="3 5" id="KW-0375">Hydrogen ion transport</keyword>
<evidence type="ECO:0000256" key="2">
    <source>
        <dbReference type="ARBA" id="ARBA00022448"/>
    </source>
</evidence>
<proteinExistence type="inferred from homology"/>
<dbReference type="InterPro" id="IPR035067">
    <property type="entry name" value="V-type_ATPase_csu/dsu"/>
</dbReference>
<dbReference type="AlphaFoldDB" id="A0A1X0NK55"/>
<name>A0A1X0NK55_9TRYP</name>
<gene>
    <name evidence="6" type="ORF">TM35_000381900</name>
</gene>
<dbReference type="GO" id="GO:0046961">
    <property type="term" value="F:proton-transporting ATPase activity, rotational mechanism"/>
    <property type="evidence" value="ECO:0007669"/>
    <property type="project" value="InterPro"/>
</dbReference>
<organism evidence="6 7">
    <name type="scientific">Trypanosoma theileri</name>
    <dbReference type="NCBI Taxonomy" id="67003"/>
    <lineage>
        <taxon>Eukaryota</taxon>
        <taxon>Discoba</taxon>
        <taxon>Euglenozoa</taxon>
        <taxon>Kinetoplastea</taxon>
        <taxon>Metakinetoplastina</taxon>
        <taxon>Trypanosomatida</taxon>
        <taxon>Trypanosomatidae</taxon>
        <taxon>Trypanosoma</taxon>
    </lineage>
</organism>